<dbReference type="eggNOG" id="KOG0743">
    <property type="taxonomic scope" value="Eukaryota"/>
</dbReference>
<keyword evidence="10" id="KW-1185">Reference proteome</keyword>
<evidence type="ECO:0000256" key="2">
    <source>
        <dbReference type="ARBA" id="ARBA00007448"/>
    </source>
</evidence>
<dbReference type="InParanoid" id="B9S6A0"/>
<sequence length="499" mass="57021">MASLLKEMPSMSTLLSAYASFSALAMLIRTILNEMIPKPMREFLTNNLSDLFSSYFSSDFTFVIEDRWQAVNNETFRAIEVYLPTKIGNSTKSLLLGNNDSNNITAPPKPGIPVDTKVVDEFEGMQLKWTLQEKESKKYYLRNRRHFELKCNKKDKDRILTSYLPHICSTAEEILSMRETLNLYTYDNEGSVWESTVFKHPATFETLAMEPDLKDSIIQDLDLFMQRRKYFQSVGRAWKRGYLLYGPPGTGKSTLVAAIANYLRFHIYDLQLQGVRNDSDLRRILTSTTNRSILLIEDIDCSTKSSRSRARISHHNGEEEEDDRDRSDNKVSLDPGVTLSGLLNFIDGLWSSCGDERIIIFTTNYKDKLDPALLRPGRMDVHIYMGHCTPAGFRKLAATYLGIKDHLLFKCIGDLIESVAITPAEVAQQLMKCDDPQVALDSLIELINKKGHQVEDELQDKKGEEEVIKQEIIMLGKGDVKLVEKHNKEKIEERCVYLT</sequence>
<reference evidence="10" key="1">
    <citation type="journal article" date="2010" name="Nat. Biotechnol.">
        <title>Draft genome sequence of the oilseed species Ricinus communis.</title>
        <authorList>
            <person name="Chan A.P."/>
            <person name="Crabtree J."/>
            <person name="Zhao Q."/>
            <person name="Lorenzi H."/>
            <person name="Orvis J."/>
            <person name="Puiu D."/>
            <person name="Melake-Berhan A."/>
            <person name="Jones K.M."/>
            <person name="Redman J."/>
            <person name="Chen G."/>
            <person name="Cahoon E.B."/>
            <person name="Gedil M."/>
            <person name="Stanke M."/>
            <person name="Haas B.J."/>
            <person name="Wortman J.R."/>
            <person name="Fraser-Liggett C.M."/>
            <person name="Ravel J."/>
            <person name="Rabinowicz P.D."/>
        </authorList>
    </citation>
    <scope>NUCLEOTIDE SEQUENCE [LARGE SCALE GENOMIC DNA]</scope>
    <source>
        <strain evidence="10">cv. Hale</strain>
    </source>
</reference>
<dbReference type="Pfam" id="PF25568">
    <property type="entry name" value="AAA_lid_At3g28540"/>
    <property type="match status" value="1"/>
</dbReference>
<feature type="region of interest" description="Disordered" evidence="7">
    <location>
        <begin position="307"/>
        <end position="330"/>
    </location>
</feature>
<dbReference type="KEGG" id="rcu:8279133"/>
<evidence type="ECO:0000256" key="7">
    <source>
        <dbReference type="SAM" id="MobiDB-lite"/>
    </source>
</evidence>
<protein>
    <submittedName>
        <fullName evidence="9">ATP binding protein, putative</fullName>
    </submittedName>
</protein>
<comment type="similarity">
    <text evidence="2">Belongs to the AAA ATPase family. BCS1 subfamily.</text>
</comment>
<gene>
    <name evidence="9" type="ORF">RCOM_0534150</name>
</gene>
<dbReference type="Pfam" id="PF14363">
    <property type="entry name" value="AAA_assoc"/>
    <property type="match status" value="1"/>
</dbReference>
<dbReference type="OrthoDB" id="10251412at2759"/>
<evidence type="ECO:0000256" key="1">
    <source>
        <dbReference type="ARBA" id="ARBA00001946"/>
    </source>
</evidence>
<evidence type="ECO:0000256" key="5">
    <source>
        <dbReference type="ARBA" id="ARBA00049360"/>
    </source>
</evidence>
<accession>B9S6A0</accession>
<keyword evidence="6" id="KW-0547">Nucleotide-binding</keyword>
<dbReference type="Proteomes" id="UP000008311">
    <property type="component" value="Unassembled WGS sequence"/>
</dbReference>
<dbReference type="InterPro" id="IPR003960">
    <property type="entry name" value="ATPase_AAA_CS"/>
</dbReference>
<proteinExistence type="inferred from homology"/>
<evidence type="ECO:0000259" key="8">
    <source>
        <dbReference type="SMART" id="SM00382"/>
    </source>
</evidence>
<dbReference type="PROSITE" id="PS00674">
    <property type="entry name" value="AAA"/>
    <property type="match status" value="1"/>
</dbReference>
<organism evidence="9 10">
    <name type="scientific">Ricinus communis</name>
    <name type="common">Castor bean</name>
    <dbReference type="NCBI Taxonomy" id="3988"/>
    <lineage>
        <taxon>Eukaryota</taxon>
        <taxon>Viridiplantae</taxon>
        <taxon>Streptophyta</taxon>
        <taxon>Embryophyta</taxon>
        <taxon>Tracheophyta</taxon>
        <taxon>Spermatophyta</taxon>
        <taxon>Magnoliopsida</taxon>
        <taxon>eudicotyledons</taxon>
        <taxon>Gunneridae</taxon>
        <taxon>Pentapetalae</taxon>
        <taxon>rosids</taxon>
        <taxon>fabids</taxon>
        <taxon>Malpighiales</taxon>
        <taxon>Euphorbiaceae</taxon>
        <taxon>Acalyphoideae</taxon>
        <taxon>Acalypheae</taxon>
        <taxon>Ricinus</taxon>
    </lineage>
</organism>
<dbReference type="SUPFAM" id="SSF52540">
    <property type="entry name" value="P-loop containing nucleoside triphosphate hydrolases"/>
    <property type="match status" value="1"/>
</dbReference>
<dbReference type="EMBL" id="EQ973879">
    <property type="protein sequence ID" value="EEF40790.1"/>
    <property type="molecule type" value="Genomic_DNA"/>
</dbReference>
<dbReference type="GO" id="GO:0016887">
    <property type="term" value="F:ATP hydrolysis activity"/>
    <property type="evidence" value="ECO:0007669"/>
    <property type="project" value="InterPro"/>
</dbReference>
<dbReference type="CDD" id="cd19510">
    <property type="entry name" value="RecA-like_BCS1"/>
    <property type="match status" value="1"/>
</dbReference>
<dbReference type="GO" id="GO:0005524">
    <property type="term" value="F:ATP binding"/>
    <property type="evidence" value="ECO:0007669"/>
    <property type="project" value="UniProtKB-KW"/>
</dbReference>
<dbReference type="SMART" id="SM00382">
    <property type="entry name" value="AAA"/>
    <property type="match status" value="1"/>
</dbReference>
<comment type="catalytic activity">
    <reaction evidence="5">
        <text>ATP + H2O = ADP + phosphate + H(+)</text>
        <dbReference type="Rhea" id="RHEA:13065"/>
        <dbReference type="ChEBI" id="CHEBI:15377"/>
        <dbReference type="ChEBI" id="CHEBI:15378"/>
        <dbReference type="ChEBI" id="CHEBI:30616"/>
        <dbReference type="ChEBI" id="CHEBI:43474"/>
        <dbReference type="ChEBI" id="CHEBI:456216"/>
    </reaction>
</comment>
<dbReference type="AlphaFoldDB" id="B9S6A0"/>
<dbReference type="Gene3D" id="6.10.280.40">
    <property type="match status" value="1"/>
</dbReference>
<dbReference type="Gene3D" id="3.40.50.300">
    <property type="entry name" value="P-loop containing nucleotide triphosphate hydrolases"/>
    <property type="match status" value="1"/>
</dbReference>
<dbReference type="InterPro" id="IPR003959">
    <property type="entry name" value="ATPase_AAA_core"/>
</dbReference>
<keyword evidence="4" id="KW-0460">Magnesium</keyword>
<comment type="cofactor">
    <cofactor evidence="1">
        <name>Mg(2+)</name>
        <dbReference type="ChEBI" id="CHEBI:18420"/>
    </cofactor>
</comment>
<dbReference type="OMA" id="WQAVNNE"/>
<dbReference type="InterPro" id="IPR027417">
    <property type="entry name" value="P-loop_NTPase"/>
</dbReference>
<dbReference type="InterPro" id="IPR050747">
    <property type="entry name" value="Mitochondrial_chaperone_BCS1"/>
</dbReference>
<evidence type="ECO:0000256" key="3">
    <source>
        <dbReference type="ARBA" id="ARBA00022801"/>
    </source>
</evidence>
<evidence type="ECO:0000313" key="10">
    <source>
        <dbReference type="Proteomes" id="UP000008311"/>
    </source>
</evidence>
<dbReference type="InterPro" id="IPR003593">
    <property type="entry name" value="AAA+_ATPase"/>
</dbReference>
<dbReference type="GO" id="GO:0006950">
    <property type="term" value="P:response to stress"/>
    <property type="evidence" value="ECO:0007669"/>
    <property type="project" value="UniProtKB-ARBA"/>
</dbReference>
<evidence type="ECO:0000313" key="9">
    <source>
        <dbReference type="EMBL" id="EEF40790.1"/>
    </source>
</evidence>
<keyword evidence="3" id="KW-0378">Hydrolase</keyword>
<name>B9S6A0_RICCO</name>
<evidence type="ECO:0000256" key="6">
    <source>
        <dbReference type="RuleBase" id="RU003651"/>
    </source>
</evidence>
<dbReference type="STRING" id="3988.B9S6A0"/>
<feature type="domain" description="AAA+ ATPase" evidence="8">
    <location>
        <begin position="238"/>
        <end position="389"/>
    </location>
</feature>
<dbReference type="Pfam" id="PF00004">
    <property type="entry name" value="AAA"/>
    <property type="match status" value="1"/>
</dbReference>
<dbReference type="FunCoup" id="B9S6A0">
    <property type="interactions" value="997"/>
</dbReference>
<keyword evidence="6" id="KW-0067">ATP-binding</keyword>
<dbReference type="PANTHER" id="PTHR23070">
    <property type="entry name" value="BCS1 AAA-TYPE ATPASE"/>
    <property type="match status" value="1"/>
</dbReference>
<dbReference type="InterPro" id="IPR058017">
    <property type="entry name" value="At3g28540-like_C"/>
</dbReference>
<evidence type="ECO:0000256" key="4">
    <source>
        <dbReference type="ARBA" id="ARBA00022842"/>
    </source>
</evidence>
<dbReference type="InterPro" id="IPR025753">
    <property type="entry name" value="AAA_N_dom"/>
</dbReference>